<dbReference type="InterPro" id="IPR004089">
    <property type="entry name" value="MCPsignal_dom"/>
</dbReference>
<keyword evidence="1 6" id="KW-0812">Transmembrane</keyword>
<proteinExistence type="inferred from homology"/>
<dbReference type="EMBL" id="CP000481">
    <property type="protein sequence ID" value="ABK51902.1"/>
    <property type="molecule type" value="Genomic_DNA"/>
</dbReference>
<dbReference type="Proteomes" id="UP000008221">
    <property type="component" value="Chromosome"/>
</dbReference>
<comment type="similarity">
    <text evidence="4">Belongs to the methyl-accepting chemotaxis (MCP) protein family.</text>
</comment>
<organism evidence="9 10">
    <name type="scientific">Acidothermus cellulolyticus (strain ATCC 43068 / DSM 8971 / 11B)</name>
    <dbReference type="NCBI Taxonomy" id="351607"/>
    <lineage>
        <taxon>Bacteria</taxon>
        <taxon>Bacillati</taxon>
        <taxon>Actinomycetota</taxon>
        <taxon>Actinomycetes</taxon>
        <taxon>Acidothermales</taxon>
        <taxon>Acidothermaceae</taxon>
        <taxon>Acidothermus</taxon>
    </lineage>
</organism>
<reference evidence="9 10" key="1">
    <citation type="journal article" date="2009" name="Genome Res.">
        <title>Complete genome of the cellulolytic thermophile Acidothermus cellulolyticus 11B provides insights into its ecophysiological and evolutionary adaptations.</title>
        <authorList>
            <person name="Barabote R.D."/>
            <person name="Xie G."/>
            <person name="Leu D.H."/>
            <person name="Normand P."/>
            <person name="Necsulea A."/>
            <person name="Daubin V."/>
            <person name="Medigue C."/>
            <person name="Adney W.S."/>
            <person name="Xu X.C."/>
            <person name="Lapidus A."/>
            <person name="Parales R.E."/>
            <person name="Detter C."/>
            <person name="Pujic P."/>
            <person name="Bruce D."/>
            <person name="Lavire C."/>
            <person name="Challacombe J.F."/>
            <person name="Brettin T.S."/>
            <person name="Berry A.M."/>
        </authorList>
    </citation>
    <scope>NUCLEOTIDE SEQUENCE [LARGE SCALE GENOMIC DNA]</scope>
    <source>
        <strain evidence="10">ATCC 43068 / DSM 8971 / 11B</strain>
    </source>
</reference>
<dbReference type="PANTHER" id="PTHR32089:SF112">
    <property type="entry name" value="LYSOZYME-LIKE PROTEIN-RELATED"/>
    <property type="match status" value="1"/>
</dbReference>
<accession>A0LR42</accession>
<evidence type="ECO:0000313" key="9">
    <source>
        <dbReference type="EMBL" id="ABK51902.1"/>
    </source>
</evidence>
<gene>
    <name evidence="9" type="ordered locus">Acel_0127</name>
</gene>
<keyword evidence="6" id="KW-0472">Membrane</keyword>
<evidence type="ECO:0000259" key="7">
    <source>
        <dbReference type="PROSITE" id="PS50111"/>
    </source>
</evidence>
<evidence type="ECO:0000256" key="3">
    <source>
        <dbReference type="ARBA" id="ARBA00023224"/>
    </source>
</evidence>
<dbReference type="OrthoDB" id="5177055at2"/>
<feature type="domain" description="Methyl-accepting transducer" evidence="7">
    <location>
        <begin position="146"/>
        <end position="368"/>
    </location>
</feature>
<evidence type="ECO:0000256" key="2">
    <source>
        <dbReference type="ARBA" id="ARBA00022989"/>
    </source>
</evidence>
<dbReference type="KEGG" id="ace:Acel_0127"/>
<evidence type="ECO:0000256" key="5">
    <source>
        <dbReference type="PROSITE-ProRule" id="PRU00284"/>
    </source>
</evidence>
<dbReference type="PANTHER" id="PTHR32089">
    <property type="entry name" value="METHYL-ACCEPTING CHEMOTAXIS PROTEIN MCPB"/>
    <property type="match status" value="1"/>
</dbReference>
<feature type="transmembrane region" description="Helical" evidence="6">
    <location>
        <begin position="28"/>
        <end position="49"/>
    </location>
</feature>
<dbReference type="InterPro" id="IPR003660">
    <property type="entry name" value="HAMP_dom"/>
</dbReference>
<name>A0LR42_ACIC1</name>
<protein>
    <submittedName>
        <fullName evidence="9">Methyl-accepting chemotaxis sensory transducer</fullName>
    </submittedName>
</protein>
<evidence type="ECO:0000313" key="10">
    <source>
        <dbReference type="Proteomes" id="UP000008221"/>
    </source>
</evidence>
<feature type="domain" description="HAMP" evidence="8">
    <location>
        <begin position="81"/>
        <end position="134"/>
    </location>
</feature>
<dbReference type="GO" id="GO:0007165">
    <property type="term" value="P:signal transduction"/>
    <property type="evidence" value="ECO:0007669"/>
    <property type="project" value="UniProtKB-KW"/>
</dbReference>
<evidence type="ECO:0000259" key="8">
    <source>
        <dbReference type="PROSITE" id="PS50885"/>
    </source>
</evidence>
<feature type="transmembrane region" description="Helical" evidence="6">
    <location>
        <begin position="61"/>
        <end position="79"/>
    </location>
</feature>
<dbReference type="SMART" id="SM00283">
    <property type="entry name" value="MA"/>
    <property type="match status" value="1"/>
</dbReference>
<keyword evidence="3 5" id="KW-0807">Transducer</keyword>
<dbReference type="SUPFAM" id="SSF58104">
    <property type="entry name" value="Methyl-accepting chemotaxis protein (MCP) signaling domain"/>
    <property type="match status" value="1"/>
</dbReference>
<keyword evidence="2 6" id="KW-1133">Transmembrane helix</keyword>
<dbReference type="GO" id="GO:0016020">
    <property type="term" value="C:membrane"/>
    <property type="evidence" value="ECO:0007669"/>
    <property type="project" value="InterPro"/>
</dbReference>
<evidence type="ECO:0000256" key="4">
    <source>
        <dbReference type="ARBA" id="ARBA00029447"/>
    </source>
</evidence>
<evidence type="ECO:0000256" key="1">
    <source>
        <dbReference type="ARBA" id="ARBA00022692"/>
    </source>
</evidence>
<dbReference type="InParanoid" id="A0LR42"/>
<keyword evidence="10" id="KW-1185">Reference proteome</keyword>
<sequence length="397" mass="41129">MPPRRHMVQTSRAQLLDWQRRLPLPVKFGLAFAGATLPFLIGLAVIAMWADASPEHVRDTAFVTLGVGAAAAAVASWRLSRAVVVPMRRAIDVLREAAAGNLTRRLPGVRRRDEFGAMARALNTMLDAAADAFFAVTTGIRLLAQTSGRLAQTATKLADSADRASDQSTLVSYAADQVSSNVVGVAGSSEQMAAAIRDIADNASRAAAVAAEAAATAERADSTVAKLGESSAEIGNILKVITSIARQTHLLALNATIEAARAGEAGRGFAVVAAEVKDLADATARATDDIAQMIKTIQDDAAEAVTMIRQISAVVDRINDFQSTIAGAVEEQTASSNEMTRAIAGAAAASEDIAGSIVGVAAAALATASGVGDTRLASADLAHTANQLEGVVRRFRY</sequence>
<evidence type="ECO:0000256" key="6">
    <source>
        <dbReference type="SAM" id="Phobius"/>
    </source>
</evidence>
<dbReference type="SMART" id="SM00304">
    <property type="entry name" value="HAMP"/>
    <property type="match status" value="1"/>
</dbReference>
<dbReference type="Pfam" id="PF00015">
    <property type="entry name" value="MCPsignal"/>
    <property type="match status" value="1"/>
</dbReference>
<dbReference type="Gene3D" id="1.10.287.950">
    <property type="entry name" value="Methyl-accepting chemotaxis protein"/>
    <property type="match status" value="1"/>
</dbReference>
<dbReference type="eggNOG" id="COG0840">
    <property type="taxonomic scope" value="Bacteria"/>
</dbReference>
<dbReference type="AlphaFoldDB" id="A0LR42"/>
<dbReference type="HOGENOM" id="CLU_000445_107_27_11"/>
<dbReference type="PROSITE" id="PS50111">
    <property type="entry name" value="CHEMOTAXIS_TRANSDUC_2"/>
    <property type="match status" value="1"/>
</dbReference>
<dbReference type="Pfam" id="PF00672">
    <property type="entry name" value="HAMP"/>
    <property type="match status" value="1"/>
</dbReference>
<dbReference type="STRING" id="351607.Acel_0127"/>
<dbReference type="PROSITE" id="PS50885">
    <property type="entry name" value="HAMP"/>
    <property type="match status" value="1"/>
</dbReference>
<dbReference type="CDD" id="cd06225">
    <property type="entry name" value="HAMP"/>
    <property type="match status" value="1"/>
</dbReference>